<evidence type="ECO:0000256" key="1">
    <source>
        <dbReference type="SAM" id="MobiDB-lite"/>
    </source>
</evidence>
<dbReference type="CDD" id="cd17039">
    <property type="entry name" value="Ubl_ubiquitin_like"/>
    <property type="match status" value="1"/>
</dbReference>
<proteinExistence type="predicted"/>
<feature type="domain" description="Ubiquitin-like" evidence="2">
    <location>
        <begin position="4"/>
        <end position="63"/>
    </location>
</feature>
<dbReference type="SMART" id="SM00213">
    <property type="entry name" value="UBQ"/>
    <property type="match status" value="1"/>
</dbReference>
<dbReference type="Pfam" id="PF00240">
    <property type="entry name" value="ubiquitin"/>
    <property type="match status" value="1"/>
</dbReference>
<dbReference type="SUPFAM" id="SSF54236">
    <property type="entry name" value="Ubiquitin-like"/>
    <property type="match status" value="1"/>
</dbReference>
<keyword evidence="3" id="KW-1185">Reference proteome</keyword>
<reference evidence="4" key="1">
    <citation type="submission" date="2025-08" db="UniProtKB">
        <authorList>
            <consortium name="RefSeq"/>
        </authorList>
    </citation>
    <scope>IDENTIFICATION</scope>
    <source>
        <strain evidence="4">Mau12</strain>
        <tissue evidence="4">Whole Body</tissue>
    </source>
</reference>
<protein>
    <submittedName>
        <fullName evidence="4">Uncharacterized protein LOC117148875</fullName>
    </submittedName>
</protein>
<sequence>MRKVQVLVQTRDGKKTVYEVDRFETVASLKARIGRAMSVPMGFSRLSHKGRELSNQSVLEDLGPCKSTVDLTWKPVVLATKPGGKFNKFGNGRMDDSEMFTLIGGYQQRHEHTGGIANPPDGVSQRNFNADDDDEPEDQDLTEIDLSSSETDDLPVNGQTELELEPFAPLDLVDSLDVKMKATKNDNEK</sequence>
<evidence type="ECO:0000259" key="2">
    <source>
        <dbReference type="PROSITE" id="PS50053"/>
    </source>
</evidence>
<dbReference type="Proteomes" id="UP000515162">
    <property type="component" value="Chromosome X"/>
</dbReference>
<dbReference type="Gene3D" id="3.10.20.90">
    <property type="entry name" value="Phosphatidylinositol 3-kinase Catalytic Subunit, Chain A, domain 1"/>
    <property type="match status" value="1"/>
</dbReference>
<evidence type="ECO:0000313" key="4">
    <source>
        <dbReference type="RefSeq" id="XP_033172438.1"/>
    </source>
</evidence>
<dbReference type="AlphaFoldDB" id="A0A6P8KTL7"/>
<evidence type="ECO:0000313" key="3">
    <source>
        <dbReference type="Proteomes" id="UP000515162"/>
    </source>
</evidence>
<dbReference type="RefSeq" id="XP_033172438.1">
    <property type="nucleotide sequence ID" value="XM_033316547.1"/>
</dbReference>
<dbReference type="PROSITE" id="PS50053">
    <property type="entry name" value="UBIQUITIN_2"/>
    <property type="match status" value="1"/>
</dbReference>
<feature type="compositionally biased region" description="Acidic residues" evidence="1">
    <location>
        <begin position="130"/>
        <end position="143"/>
    </location>
</feature>
<organism evidence="3 4">
    <name type="scientific">Drosophila mauritiana</name>
    <name type="common">Fruit fly</name>
    <dbReference type="NCBI Taxonomy" id="7226"/>
    <lineage>
        <taxon>Eukaryota</taxon>
        <taxon>Metazoa</taxon>
        <taxon>Ecdysozoa</taxon>
        <taxon>Arthropoda</taxon>
        <taxon>Hexapoda</taxon>
        <taxon>Insecta</taxon>
        <taxon>Pterygota</taxon>
        <taxon>Neoptera</taxon>
        <taxon>Endopterygota</taxon>
        <taxon>Diptera</taxon>
        <taxon>Brachycera</taxon>
        <taxon>Muscomorpha</taxon>
        <taxon>Ephydroidea</taxon>
        <taxon>Drosophilidae</taxon>
        <taxon>Drosophila</taxon>
        <taxon>Sophophora</taxon>
    </lineage>
</organism>
<feature type="region of interest" description="Disordered" evidence="1">
    <location>
        <begin position="110"/>
        <end position="165"/>
    </location>
</feature>
<accession>A0A6P8KTL7</accession>
<dbReference type="InterPro" id="IPR000626">
    <property type="entry name" value="Ubiquitin-like_dom"/>
</dbReference>
<dbReference type="InterPro" id="IPR029071">
    <property type="entry name" value="Ubiquitin-like_domsf"/>
</dbReference>
<gene>
    <name evidence="4" type="primary">LOC117148875</name>
</gene>
<dbReference type="GeneID" id="117148875"/>
<name>A0A6P8KTL7_DROMA</name>